<evidence type="ECO:0000313" key="2">
    <source>
        <dbReference type="Proteomes" id="UP001158050"/>
    </source>
</evidence>
<evidence type="ECO:0000313" key="1">
    <source>
        <dbReference type="EMBL" id="SMP97445.1"/>
    </source>
</evidence>
<dbReference type="Gene3D" id="2.180.10.10">
    <property type="entry name" value="RHS repeat-associated core"/>
    <property type="match status" value="1"/>
</dbReference>
<name>A0ABY1R7P9_9FLAO</name>
<dbReference type="RefSeq" id="WP_283418173.1">
    <property type="nucleotide sequence ID" value="NZ_FXUO01000013.1"/>
</dbReference>
<reference evidence="1 2" key="1">
    <citation type="submission" date="2017-05" db="EMBL/GenBank/DDBJ databases">
        <authorList>
            <person name="Varghese N."/>
            <person name="Submissions S."/>
        </authorList>
    </citation>
    <scope>NUCLEOTIDE SEQUENCE [LARGE SCALE GENOMIC DNA]</scope>
    <source>
        <strain evidence="1 2">DSM 18015</strain>
    </source>
</reference>
<dbReference type="NCBIfam" id="TIGR03696">
    <property type="entry name" value="Rhs_assc_core"/>
    <property type="match status" value="1"/>
</dbReference>
<accession>A0ABY1R7P9</accession>
<proteinExistence type="predicted"/>
<comment type="caution">
    <text evidence="1">The sequence shown here is derived from an EMBL/GenBank/DDBJ whole genome shotgun (WGS) entry which is preliminary data.</text>
</comment>
<protein>
    <submittedName>
        <fullName evidence="1">RHS repeat-associated core domain-containing protein</fullName>
    </submittedName>
</protein>
<gene>
    <name evidence="1" type="ORF">SAMN05421679_11329</name>
</gene>
<dbReference type="InterPro" id="IPR022385">
    <property type="entry name" value="Rhs_assc_core"/>
</dbReference>
<sequence length="189" mass="21622">MYDFGARMLMPDVGRWFSVDPLAEKNTRLTPYHYAANNPIRNIDPDGRMDINFTGEAAKEVFMQLRDAQNERNMRNTQKPPYDYFLDKSGKVASKITNNKPNRFFDSNGKQLFFNDPKGVNSSFLTRKFNVGDKIYYPVSKNNLMGAIKDVDLNRPIMMLLQVSRMNSSNPTGPISKTLAYGMIANESR</sequence>
<keyword evidence="2" id="KW-1185">Reference proteome</keyword>
<dbReference type="Proteomes" id="UP001158050">
    <property type="component" value="Unassembled WGS sequence"/>
</dbReference>
<dbReference type="EMBL" id="FXUO01000013">
    <property type="protein sequence ID" value="SMP97445.1"/>
    <property type="molecule type" value="Genomic_DNA"/>
</dbReference>
<organism evidence="1 2">
    <name type="scientific">Epilithonimonas pallida</name>
    <dbReference type="NCBI Taxonomy" id="373671"/>
    <lineage>
        <taxon>Bacteria</taxon>
        <taxon>Pseudomonadati</taxon>
        <taxon>Bacteroidota</taxon>
        <taxon>Flavobacteriia</taxon>
        <taxon>Flavobacteriales</taxon>
        <taxon>Weeksellaceae</taxon>
        <taxon>Chryseobacterium group</taxon>
        <taxon>Epilithonimonas</taxon>
    </lineage>
</organism>